<organism evidence="1 2">
    <name type="scientific">Agathobaculum faecis</name>
    <dbReference type="NCBI Taxonomy" id="2763013"/>
    <lineage>
        <taxon>Bacteria</taxon>
        <taxon>Bacillati</taxon>
        <taxon>Bacillota</taxon>
        <taxon>Clostridia</taxon>
        <taxon>Eubacteriales</taxon>
        <taxon>Butyricicoccaceae</taxon>
        <taxon>Agathobaculum</taxon>
    </lineage>
</organism>
<comment type="caution">
    <text evidence="1">The sequence shown here is derived from an EMBL/GenBank/DDBJ whole genome shotgun (WGS) entry which is preliminary data.</text>
</comment>
<sequence>MPDDQNEKKVKLEKCSKPELIWVIRRMCQYALSERELRLALNDLKYKRESDRTEKANALLTEQRVATEQYIDLLRRYEGKAIKDIPPKTLERADAALSRARAADRAWRKLMG</sequence>
<evidence type="ECO:0000313" key="1">
    <source>
        <dbReference type="EMBL" id="MBC5724726.1"/>
    </source>
</evidence>
<proteinExistence type="predicted"/>
<reference evidence="1" key="1">
    <citation type="submission" date="2020-08" db="EMBL/GenBank/DDBJ databases">
        <title>Genome public.</title>
        <authorList>
            <person name="Liu C."/>
            <person name="Sun Q."/>
        </authorList>
    </citation>
    <scope>NUCLEOTIDE SEQUENCE</scope>
    <source>
        <strain evidence="1">NSJ-28</strain>
    </source>
</reference>
<dbReference type="RefSeq" id="WP_186949673.1">
    <property type="nucleotide sequence ID" value="NZ_JACOPL010000003.1"/>
</dbReference>
<gene>
    <name evidence="1" type="ORF">H8S45_04530</name>
</gene>
<dbReference type="Proteomes" id="UP000606499">
    <property type="component" value="Unassembled WGS sequence"/>
</dbReference>
<evidence type="ECO:0000313" key="2">
    <source>
        <dbReference type="Proteomes" id="UP000606499"/>
    </source>
</evidence>
<accession>A0A923RW09</accession>
<name>A0A923RW09_9FIRM</name>
<protein>
    <submittedName>
        <fullName evidence="1">Uncharacterized protein</fullName>
    </submittedName>
</protein>
<dbReference type="EMBL" id="JACOPL010000003">
    <property type="protein sequence ID" value="MBC5724726.1"/>
    <property type="molecule type" value="Genomic_DNA"/>
</dbReference>
<dbReference type="AlphaFoldDB" id="A0A923RW09"/>
<keyword evidence="2" id="KW-1185">Reference proteome</keyword>